<dbReference type="Proteomes" id="UP000471152">
    <property type="component" value="Unassembled WGS sequence"/>
</dbReference>
<name>A0A6P0HDL7_9ACTN</name>
<sequence length="224" mass="23575">MEDVTGGRRELRKARTRAEIRSAAHRLFAERGFEAVTTADIAAAADVAVQTVFNHFESKEALFHDGRIPEIRGPAAAVAGRPPGTGPLSALRHQVERDISTLVAEAGLPERSSYVEAMVRSPDLQTRSRMLVAEAVELTVDALATALAGPARPAPAPVQLLGRLTAELFFNAGAVLVAEHRRTGLADGWTPAGQAAAQAAVTATFGVLEDAVRELAGQLGLSVD</sequence>
<dbReference type="InterPro" id="IPR009057">
    <property type="entry name" value="Homeodomain-like_sf"/>
</dbReference>
<protein>
    <submittedName>
        <fullName evidence="7">TetR family transcriptional regulator</fullName>
    </submittedName>
</protein>
<dbReference type="PRINTS" id="PR00455">
    <property type="entry name" value="HTHTETR"/>
</dbReference>
<comment type="caution">
    <text evidence="7">The sequence shown here is derived from an EMBL/GenBank/DDBJ whole genome shotgun (WGS) entry which is preliminary data.</text>
</comment>
<dbReference type="InterPro" id="IPR001647">
    <property type="entry name" value="HTH_TetR"/>
</dbReference>
<evidence type="ECO:0000259" key="5">
    <source>
        <dbReference type="PROSITE" id="PS50977"/>
    </source>
</evidence>
<keyword evidence="8" id="KW-1185">Reference proteome</keyword>
<dbReference type="PANTHER" id="PTHR30055:SF234">
    <property type="entry name" value="HTH-TYPE TRANSCRIPTIONAL REGULATOR BETI"/>
    <property type="match status" value="1"/>
</dbReference>
<dbReference type="GO" id="GO:0000976">
    <property type="term" value="F:transcription cis-regulatory region binding"/>
    <property type="evidence" value="ECO:0007669"/>
    <property type="project" value="TreeGrafter"/>
</dbReference>
<evidence type="ECO:0000313" key="9">
    <source>
        <dbReference type="Proteomes" id="UP000471152"/>
    </source>
</evidence>
<keyword evidence="1" id="KW-0805">Transcription regulation</keyword>
<reference evidence="6 8" key="1">
    <citation type="submission" date="2020-01" db="EMBL/GenBank/DDBJ databases">
        <title>the WGS Modestobacter muralis CPCC 204518.</title>
        <authorList>
            <person name="Jiang Z."/>
        </authorList>
    </citation>
    <scope>NUCLEOTIDE SEQUENCE [LARGE SCALE GENOMIC DNA]</scope>
    <source>
        <strain evidence="6 8">DSM 100205</strain>
    </source>
</reference>
<dbReference type="EMBL" id="JAAGWB010000067">
    <property type="protein sequence ID" value="NEN53323.1"/>
    <property type="molecule type" value="Genomic_DNA"/>
</dbReference>
<evidence type="ECO:0000256" key="3">
    <source>
        <dbReference type="ARBA" id="ARBA00023163"/>
    </source>
</evidence>
<evidence type="ECO:0000313" key="6">
    <source>
        <dbReference type="EMBL" id="NEK96423.1"/>
    </source>
</evidence>
<evidence type="ECO:0000256" key="1">
    <source>
        <dbReference type="ARBA" id="ARBA00023015"/>
    </source>
</evidence>
<dbReference type="AlphaFoldDB" id="A0A6P0HDL7"/>
<reference evidence="7 9" key="2">
    <citation type="submission" date="2020-02" db="EMBL/GenBank/DDBJ databases">
        <title>The WGS of Modestobacter muralis DSM 100205.</title>
        <authorList>
            <person name="Jiang Z."/>
        </authorList>
    </citation>
    <scope>NUCLEOTIDE SEQUENCE [LARGE SCALE GENOMIC DNA]</scope>
    <source>
        <strain evidence="7 9">DSM 100205</strain>
    </source>
</reference>
<dbReference type="Proteomes" id="UP000468828">
    <property type="component" value="Unassembled WGS sequence"/>
</dbReference>
<dbReference type="PROSITE" id="PS50977">
    <property type="entry name" value="HTH_TETR_2"/>
    <property type="match status" value="1"/>
</dbReference>
<evidence type="ECO:0000313" key="7">
    <source>
        <dbReference type="EMBL" id="NEN53323.1"/>
    </source>
</evidence>
<dbReference type="InterPro" id="IPR050109">
    <property type="entry name" value="HTH-type_TetR-like_transc_reg"/>
</dbReference>
<keyword evidence="3" id="KW-0804">Transcription</keyword>
<evidence type="ECO:0000313" key="8">
    <source>
        <dbReference type="Proteomes" id="UP000468828"/>
    </source>
</evidence>
<proteinExistence type="predicted"/>
<keyword evidence="2 4" id="KW-0238">DNA-binding</keyword>
<dbReference type="PANTHER" id="PTHR30055">
    <property type="entry name" value="HTH-TYPE TRANSCRIPTIONAL REGULATOR RUTR"/>
    <property type="match status" value="1"/>
</dbReference>
<dbReference type="Pfam" id="PF00440">
    <property type="entry name" value="TetR_N"/>
    <property type="match status" value="1"/>
</dbReference>
<feature type="domain" description="HTH tetR-type" evidence="5">
    <location>
        <begin position="14"/>
        <end position="74"/>
    </location>
</feature>
<dbReference type="GO" id="GO:0003700">
    <property type="term" value="F:DNA-binding transcription factor activity"/>
    <property type="evidence" value="ECO:0007669"/>
    <property type="project" value="TreeGrafter"/>
</dbReference>
<feature type="DNA-binding region" description="H-T-H motif" evidence="4">
    <location>
        <begin position="37"/>
        <end position="56"/>
    </location>
</feature>
<evidence type="ECO:0000256" key="4">
    <source>
        <dbReference type="PROSITE-ProRule" id="PRU00335"/>
    </source>
</evidence>
<dbReference type="Gene3D" id="1.10.357.10">
    <property type="entry name" value="Tetracycline Repressor, domain 2"/>
    <property type="match status" value="1"/>
</dbReference>
<gene>
    <name evidence="7" type="ORF">G3R41_20675</name>
    <name evidence="6" type="ORF">GCU67_19960</name>
</gene>
<dbReference type="RefSeq" id="WP_163613119.1">
    <property type="nucleotide sequence ID" value="NZ_JAAGWB010000067.1"/>
</dbReference>
<dbReference type="SUPFAM" id="SSF46689">
    <property type="entry name" value="Homeodomain-like"/>
    <property type="match status" value="1"/>
</dbReference>
<dbReference type="EMBL" id="JAAGWH010000064">
    <property type="protein sequence ID" value="NEK96423.1"/>
    <property type="molecule type" value="Genomic_DNA"/>
</dbReference>
<evidence type="ECO:0000256" key="2">
    <source>
        <dbReference type="ARBA" id="ARBA00023125"/>
    </source>
</evidence>
<organism evidence="7 9">
    <name type="scientific">Modestobacter muralis</name>
    <dbReference type="NCBI Taxonomy" id="1608614"/>
    <lineage>
        <taxon>Bacteria</taxon>
        <taxon>Bacillati</taxon>
        <taxon>Actinomycetota</taxon>
        <taxon>Actinomycetes</taxon>
        <taxon>Geodermatophilales</taxon>
        <taxon>Geodermatophilaceae</taxon>
        <taxon>Modestobacter</taxon>
    </lineage>
</organism>
<accession>A0A6P0HDL7</accession>